<feature type="region of interest" description="Disordered" evidence="4">
    <location>
        <begin position="61"/>
        <end position="94"/>
    </location>
</feature>
<accession>A0A397D328</accession>
<dbReference type="InterPro" id="IPR019734">
    <property type="entry name" value="TPR_rpt"/>
</dbReference>
<evidence type="ECO:0000256" key="4">
    <source>
        <dbReference type="SAM" id="MobiDB-lite"/>
    </source>
</evidence>
<evidence type="ECO:0000313" key="7">
    <source>
        <dbReference type="Proteomes" id="UP000265716"/>
    </source>
</evidence>
<dbReference type="Gene3D" id="1.25.40.10">
    <property type="entry name" value="Tetratricopeptide repeat domain"/>
    <property type="match status" value="2"/>
</dbReference>
<dbReference type="SUPFAM" id="SSF48452">
    <property type="entry name" value="TPR-like"/>
    <property type="match status" value="1"/>
</dbReference>
<dbReference type="SMART" id="SM00028">
    <property type="entry name" value="TPR"/>
    <property type="match status" value="4"/>
</dbReference>
<reference evidence="6 7" key="1">
    <citation type="submission" date="2018-08" db="EMBL/GenBank/DDBJ databases">
        <title>Aphanomyces genome sequencing and annotation.</title>
        <authorList>
            <person name="Minardi D."/>
            <person name="Oidtmann B."/>
            <person name="Van Der Giezen M."/>
            <person name="Studholme D.J."/>
        </authorList>
    </citation>
    <scope>NUCLEOTIDE SEQUENCE [LARGE SCALE GENOMIC DNA]</scope>
    <source>
        <strain evidence="6 7">SA</strain>
    </source>
</reference>
<feature type="repeat" description="TPR" evidence="3">
    <location>
        <begin position="349"/>
        <end position="382"/>
    </location>
</feature>
<keyword evidence="1" id="KW-0677">Repeat</keyword>
<organism evidence="6 7">
    <name type="scientific">Aphanomyces astaci</name>
    <name type="common">Crayfish plague agent</name>
    <dbReference type="NCBI Taxonomy" id="112090"/>
    <lineage>
        <taxon>Eukaryota</taxon>
        <taxon>Sar</taxon>
        <taxon>Stramenopiles</taxon>
        <taxon>Oomycota</taxon>
        <taxon>Saprolegniomycetes</taxon>
        <taxon>Saprolegniales</taxon>
        <taxon>Verrucalvaceae</taxon>
        <taxon>Aphanomyces</taxon>
    </lineage>
</organism>
<dbReference type="InterPro" id="IPR051685">
    <property type="entry name" value="Ycf3/AcsC/BcsC/TPR_MFPF"/>
</dbReference>
<evidence type="ECO:0000256" key="1">
    <source>
        <dbReference type="ARBA" id="ARBA00022737"/>
    </source>
</evidence>
<evidence type="ECO:0000313" key="6">
    <source>
        <dbReference type="EMBL" id="RHY55113.1"/>
    </source>
</evidence>
<comment type="caution">
    <text evidence="6">The sequence shown here is derived from an EMBL/GenBank/DDBJ whole genome shotgun (WGS) entry which is preliminary data.</text>
</comment>
<dbReference type="PROSITE" id="PS50005">
    <property type="entry name" value="TPR"/>
    <property type="match status" value="1"/>
</dbReference>
<evidence type="ECO:0000256" key="3">
    <source>
        <dbReference type="PROSITE-ProRule" id="PRU00339"/>
    </source>
</evidence>
<dbReference type="VEuPathDB" id="FungiDB:H257_12879"/>
<evidence type="ECO:0000256" key="5">
    <source>
        <dbReference type="SAM" id="Phobius"/>
    </source>
</evidence>
<dbReference type="Proteomes" id="UP000265716">
    <property type="component" value="Unassembled WGS sequence"/>
</dbReference>
<keyword evidence="5" id="KW-1133">Transmembrane helix</keyword>
<gene>
    <name evidence="6" type="ORF">DYB38_004779</name>
</gene>
<protein>
    <submittedName>
        <fullName evidence="6">Uncharacterized protein</fullName>
    </submittedName>
</protein>
<dbReference type="AlphaFoldDB" id="A0A397D328"/>
<keyword evidence="5" id="KW-0472">Membrane</keyword>
<sequence length="539" mass="60678">MSSAPRGALRTKNSRLATTTGKSALPTRGLVVQKKRALTIPISPNFSKPRVSTVRKPYQPTVAAPIPRPSKAPQKKRALTVPVSPNLSKSRFPVTKPHLPLREKVKPKQWNTPLKRTLTQPRTPKFTKRPVRRTSERLSATSKELLEIEAKRQDVMLERRKTQQYHQVTQGLRNSGDANGKTKFRMTLRSAGVIGVPAIRRPKLTSFREFHFSTDSRALVKQTKESLKRKMAPAPMSAPKKQPKSSRQHSILMYTLGFFIPVLVVLAALMSSERSSQLVVGAKVDRTTSTVHSADKANRPSEVAMPKFSDVQRHAVKHLQKALGHFEAQKWPLVLEECEKAIQIDPDMVFAHALMGNALNVMMQWQQAANSWRKATELDPTSSEFYYHLGFALSQHAQDQVNNQRKFALSNDAISSFERYLILVENDPEATQSQMSLAHANLGSMYKANKLREKQVLALEHFEAAATLDPTNELAYFNIGLMYAEKYEKTPDESFMERAVQSIERAVELDPKNKQYRAIRDALVGKASPAELMAVMQNV</sequence>
<feature type="transmembrane region" description="Helical" evidence="5">
    <location>
        <begin position="251"/>
        <end position="270"/>
    </location>
</feature>
<dbReference type="PANTHER" id="PTHR44943:SF8">
    <property type="entry name" value="TPR REPEAT-CONTAINING PROTEIN MJ0263"/>
    <property type="match status" value="1"/>
</dbReference>
<feature type="region of interest" description="Disordered" evidence="4">
    <location>
        <begin position="1"/>
        <end position="23"/>
    </location>
</feature>
<dbReference type="EMBL" id="QUTC01005905">
    <property type="protein sequence ID" value="RHY55113.1"/>
    <property type="molecule type" value="Genomic_DNA"/>
</dbReference>
<name>A0A397D328_APHAT</name>
<evidence type="ECO:0000256" key="2">
    <source>
        <dbReference type="ARBA" id="ARBA00022803"/>
    </source>
</evidence>
<dbReference type="PANTHER" id="PTHR44943">
    <property type="entry name" value="CELLULOSE SYNTHASE OPERON PROTEIN C"/>
    <property type="match status" value="1"/>
</dbReference>
<dbReference type="InterPro" id="IPR011990">
    <property type="entry name" value="TPR-like_helical_dom_sf"/>
</dbReference>
<keyword evidence="2 3" id="KW-0802">TPR repeat</keyword>
<feature type="region of interest" description="Disordered" evidence="4">
    <location>
        <begin position="226"/>
        <end position="246"/>
    </location>
</feature>
<keyword evidence="5" id="KW-0812">Transmembrane</keyword>
<proteinExistence type="predicted"/>